<dbReference type="Pfam" id="PF00668">
    <property type="entry name" value="Condensation"/>
    <property type="match status" value="1"/>
</dbReference>
<comment type="caution">
    <text evidence="3">The sequence shown here is derived from an EMBL/GenBank/DDBJ whole genome shotgun (WGS) entry which is preliminary data.</text>
</comment>
<gene>
    <name evidence="3" type="ORF">JOF35_008819</name>
</gene>
<accession>A0ABT9LA99</accession>
<reference evidence="3 4" key="1">
    <citation type="submission" date="2023-07" db="EMBL/GenBank/DDBJ databases">
        <title>Sequencing the genomes of 1000 actinobacteria strains.</title>
        <authorList>
            <person name="Klenk H.-P."/>
        </authorList>
    </citation>
    <scope>NUCLEOTIDE SEQUENCE [LARGE SCALE GENOMIC DNA]</scope>
    <source>
        <strain evidence="3 4">DSM 41600</strain>
    </source>
</reference>
<dbReference type="PANTHER" id="PTHR45527">
    <property type="entry name" value="NONRIBOSOMAL PEPTIDE SYNTHETASE"/>
    <property type="match status" value="1"/>
</dbReference>
<feature type="region of interest" description="Disordered" evidence="1">
    <location>
        <begin position="1"/>
        <end position="59"/>
    </location>
</feature>
<evidence type="ECO:0000256" key="1">
    <source>
        <dbReference type="SAM" id="MobiDB-lite"/>
    </source>
</evidence>
<dbReference type="Gene3D" id="3.30.559.30">
    <property type="entry name" value="Nonribosomal peptide synthetase, condensation domain"/>
    <property type="match status" value="1"/>
</dbReference>
<dbReference type="CDD" id="cd19531">
    <property type="entry name" value="LCL_NRPS-like"/>
    <property type="match status" value="1"/>
</dbReference>
<dbReference type="RefSeq" id="WP_307112426.1">
    <property type="nucleotide sequence ID" value="NZ_JAURUE010000005.1"/>
</dbReference>
<dbReference type="PANTHER" id="PTHR45527:SF1">
    <property type="entry name" value="FATTY ACID SYNTHASE"/>
    <property type="match status" value="1"/>
</dbReference>
<keyword evidence="4" id="KW-1185">Reference proteome</keyword>
<dbReference type="EMBL" id="JAURUE010000005">
    <property type="protein sequence ID" value="MDP9616461.1"/>
    <property type="molecule type" value="Genomic_DNA"/>
</dbReference>
<name>A0ABT9LA99_9ACTN</name>
<dbReference type="SUPFAM" id="SSF52777">
    <property type="entry name" value="CoA-dependent acyltransferases"/>
    <property type="match status" value="2"/>
</dbReference>
<feature type="compositionally biased region" description="Low complexity" evidence="1">
    <location>
        <begin position="29"/>
        <end position="38"/>
    </location>
</feature>
<dbReference type="Proteomes" id="UP001234880">
    <property type="component" value="Unassembled WGS sequence"/>
</dbReference>
<proteinExistence type="predicted"/>
<feature type="domain" description="Condensation" evidence="2">
    <location>
        <begin position="53"/>
        <end position="482"/>
    </location>
</feature>
<evidence type="ECO:0000313" key="3">
    <source>
        <dbReference type="EMBL" id="MDP9616461.1"/>
    </source>
</evidence>
<sequence>MSPEEQGTAPHPGLARPAASARARRARLLNRLAAVSSADTTAPPRRSAPGEPVPASPGQQGLWFIEQFDGGTAQYTVPFAFRFRGKLVVPALARALDGAVARQAALRTTFVENDGEPLQKVGEPSPVPLPVEDLTALPAQEREAELHQRLDAEAERVFDLAAGPLFVASLLTLDEDDHVLLLTVHHIAFDGWSLGILVEELGELYADAVAGRDTHREAPALQYTDYAVWQRDWLRGEECRAQYAYWRHTLRDVPALELPTDRPRPAEASHDGDCVRFELSEERLAEVVRVSAEERVTPFMFLLAVFQTVLARATGQRDIAVGTPVANRALPGTQQLIGCFVNSVVLRTDLSGDITFRELLRRVRDVALGAYENQNYPFSDLVAKLVPHRDSSRSPLFQVMFVMHEESWTRADWPGLVVEPVELPTRTCSFDVTLYVTTTARGILGELDFRTDLFDKSGMERLAREFQQTTVWALDRLDDPVDTRPALL</sequence>
<dbReference type="InterPro" id="IPR001242">
    <property type="entry name" value="Condensation_dom"/>
</dbReference>
<evidence type="ECO:0000313" key="4">
    <source>
        <dbReference type="Proteomes" id="UP001234880"/>
    </source>
</evidence>
<evidence type="ECO:0000259" key="2">
    <source>
        <dbReference type="Pfam" id="PF00668"/>
    </source>
</evidence>
<organism evidence="3 4">
    <name type="scientific">Streptomyces demainii</name>
    <dbReference type="NCBI Taxonomy" id="588122"/>
    <lineage>
        <taxon>Bacteria</taxon>
        <taxon>Bacillati</taxon>
        <taxon>Actinomycetota</taxon>
        <taxon>Actinomycetes</taxon>
        <taxon>Kitasatosporales</taxon>
        <taxon>Streptomycetaceae</taxon>
        <taxon>Streptomyces</taxon>
    </lineage>
</organism>
<dbReference type="InterPro" id="IPR023213">
    <property type="entry name" value="CAT-like_dom_sf"/>
</dbReference>
<dbReference type="Gene3D" id="3.30.559.10">
    <property type="entry name" value="Chloramphenicol acetyltransferase-like domain"/>
    <property type="match status" value="1"/>
</dbReference>
<protein>
    <submittedName>
        <fullName evidence="3">Non-ribosomal peptide synthetase component F</fullName>
    </submittedName>
</protein>